<evidence type="ECO:0000256" key="6">
    <source>
        <dbReference type="ARBA" id="ARBA00023180"/>
    </source>
</evidence>
<protein>
    <recommendedName>
        <fullName evidence="9">Major facilitator superfamily (MFS) profile domain-containing protein</fullName>
    </recommendedName>
</protein>
<dbReference type="GO" id="GO:0022857">
    <property type="term" value="F:transmembrane transporter activity"/>
    <property type="evidence" value="ECO:0007669"/>
    <property type="project" value="InterPro"/>
</dbReference>
<keyword evidence="4 8" id="KW-1133">Transmembrane helix</keyword>
<keyword evidence="3 8" id="KW-0812">Transmembrane</keyword>
<evidence type="ECO:0000259" key="9">
    <source>
        <dbReference type="PROSITE" id="PS50850"/>
    </source>
</evidence>
<dbReference type="PROSITE" id="PS50850">
    <property type="entry name" value="MFS"/>
    <property type="match status" value="1"/>
</dbReference>
<dbReference type="FunFam" id="1.20.1250.20:FF:000011">
    <property type="entry name" value="MFS multidrug transporter, putative"/>
    <property type="match status" value="1"/>
</dbReference>
<dbReference type="CDD" id="cd17323">
    <property type="entry name" value="MFS_Tpo1_MDR_like"/>
    <property type="match status" value="1"/>
</dbReference>
<feature type="transmembrane region" description="Helical" evidence="8">
    <location>
        <begin position="328"/>
        <end position="347"/>
    </location>
</feature>
<feature type="transmembrane region" description="Helical" evidence="8">
    <location>
        <begin position="58"/>
        <end position="76"/>
    </location>
</feature>
<comment type="caution">
    <text evidence="10">The sequence shown here is derived from an EMBL/GenBank/DDBJ whole genome shotgun (WGS) entry which is preliminary data.</text>
</comment>
<feature type="compositionally biased region" description="Polar residues" evidence="7">
    <location>
        <begin position="1"/>
        <end position="16"/>
    </location>
</feature>
<dbReference type="PANTHER" id="PTHR23502:SF68">
    <property type="entry name" value="MULTIDRUG TRANSPORTER, PUTATIVE (AFU_ORTHOLOGUE AFUA_3G01120)-RELATED"/>
    <property type="match status" value="1"/>
</dbReference>
<feature type="transmembrane region" description="Helical" evidence="8">
    <location>
        <begin position="213"/>
        <end position="235"/>
    </location>
</feature>
<dbReference type="InterPro" id="IPR011701">
    <property type="entry name" value="MFS"/>
</dbReference>
<dbReference type="InterPro" id="IPR020846">
    <property type="entry name" value="MFS_dom"/>
</dbReference>
<reference evidence="10" key="2">
    <citation type="submission" date="2020-05" db="EMBL/GenBank/DDBJ databases">
        <authorList>
            <person name="Kim H.-S."/>
            <person name="Proctor R.H."/>
            <person name="Brown D.W."/>
        </authorList>
    </citation>
    <scope>NUCLEOTIDE SEQUENCE</scope>
    <source>
        <strain evidence="10">NRRL 20472</strain>
    </source>
</reference>
<gene>
    <name evidence="10" type="ORF">FSARC_10462</name>
</gene>
<feature type="transmembrane region" description="Helical" evidence="8">
    <location>
        <begin position="429"/>
        <end position="450"/>
    </location>
</feature>
<dbReference type="Gene3D" id="1.20.1250.20">
    <property type="entry name" value="MFS general substrate transporter like domains"/>
    <property type="match status" value="1"/>
</dbReference>
<dbReference type="OrthoDB" id="5296287at2759"/>
<accession>A0A8H4TMI0</accession>
<feature type="region of interest" description="Disordered" evidence="7">
    <location>
        <begin position="1"/>
        <end position="27"/>
    </location>
</feature>
<keyword evidence="11" id="KW-1185">Reference proteome</keyword>
<evidence type="ECO:0000256" key="7">
    <source>
        <dbReference type="SAM" id="MobiDB-lite"/>
    </source>
</evidence>
<reference evidence="10" key="1">
    <citation type="journal article" date="2020" name="BMC Genomics">
        <title>Correction to: Identification and distribution of gene clusters required for synthesis of sphingolipid metabolism inhibitors in diverse species of the filamentous fungus Fusarium.</title>
        <authorList>
            <person name="Kim H.S."/>
            <person name="Lohmar J.M."/>
            <person name="Busman M."/>
            <person name="Brown D.W."/>
            <person name="Naumann T.A."/>
            <person name="Divon H.H."/>
            <person name="Lysoe E."/>
            <person name="Uhlig S."/>
            <person name="Proctor R.H."/>
        </authorList>
    </citation>
    <scope>NUCLEOTIDE SEQUENCE</scope>
    <source>
        <strain evidence="10">NRRL 20472</strain>
    </source>
</reference>
<keyword evidence="6" id="KW-0325">Glycoprotein</keyword>
<feature type="transmembrane region" description="Helical" evidence="8">
    <location>
        <begin position="368"/>
        <end position="389"/>
    </location>
</feature>
<dbReference type="AlphaFoldDB" id="A0A8H4TMI0"/>
<feature type="transmembrane region" description="Helical" evidence="8">
    <location>
        <begin position="284"/>
        <end position="308"/>
    </location>
</feature>
<sequence>MGGDNTMASNESQDTENTIMTNDNDTYTDNDHRFIVGWEKPTEEDPENPMNWSKGRKWSIIGILSFITFLTPLASSMMAPGVPEIMVEFKNSSTEASTFIVSIFVLGFAFGPLLMAPLSEIYGRTPVYHVCNSLFVLFTVGCGLSQDVGMLMAFRFLSGFVGVAVVTCGSGSIADMVPAEERGAAMAVWSIGPMLGPVVGPVCAGFLVEAKGWRWVFWVTTIVAGVAVLASFLVLRETYAPVLLERKAAKLRKATGNDNYRPTDTQATPREVFLATITRPVRMFIFSPIVMMVCVYIATLYGMLYLLFTTFTFVYKDIYGFGSVGAGLSFIAGGVGNLLGLFFVGFFSDRLIRQAKLEGIPVSAEQRMDLRLTVPTALCLPIGLIIYGWTAEKQLHWIVPMIGTSILSFGMIGIFMISQTYLVDAFTEYAASVTAANTVLRSLLGALLPLGGLNLYNELGLGWGNTLLGFITLALAPIPWLLFKFGGRIRSNSKFRAEF</sequence>
<keyword evidence="5 8" id="KW-0472">Membrane</keyword>
<dbReference type="Proteomes" id="UP000622797">
    <property type="component" value="Unassembled WGS sequence"/>
</dbReference>
<evidence type="ECO:0000256" key="3">
    <source>
        <dbReference type="ARBA" id="ARBA00022692"/>
    </source>
</evidence>
<evidence type="ECO:0000256" key="2">
    <source>
        <dbReference type="ARBA" id="ARBA00008335"/>
    </source>
</evidence>
<feature type="domain" description="Major facilitator superfamily (MFS) profile" evidence="9">
    <location>
        <begin position="60"/>
        <end position="492"/>
    </location>
</feature>
<evidence type="ECO:0000313" key="11">
    <source>
        <dbReference type="Proteomes" id="UP000622797"/>
    </source>
</evidence>
<feature type="transmembrane region" description="Helical" evidence="8">
    <location>
        <begin position="96"/>
        <end position="115"/>
    </location>
</feature>
<dbReference type="GO" id="GO:0016020">
    <property type="term" value="C:membrane"/>
    <property type="evidence" value="ECO:0007669"/>
    <property type="project" value="UniProtKB-SubCell"/>
</dbReference>
<organism evidence="10 11">
    <name type="scientific">Fusarium sarcochroum</name>
    <dbReference type="NCBI Taxonomy" id="1208366"/>
    <lineage>
        <taxon>Eukaryota</taxon>
        <taxon>Fungi</taxon>
        <taxon>Dikarya</taxon>
        <taxon>Ascomycota</taxon>
        <taxon>Pezizomycotina</taxon>
        <taxon>Sordariomycetes</taxon>
        <taxon>Hypocreomycetidae</taxon>
        <taxon>Hypocreales</taxon>
        <taxon>Nectriaceae</taxon>
        <taxon>Fusarium</taxon>
        <taxon>Fusarium lateritium species complex</taxon>
    </lineage>
</organism>
<dbReference type="EMBL" id="JABEXW010000636">
    <property type="protein sequence ID" value="KAF4960494.1"/>
    <property type="molecule type" value="Genomic_DNA"/>
</dbReference>
<name>A0A8H4TMI0_9HYPO</name>
<feature type="transmembrane region" description="Helical" evidence="8">
    <location>
        <begin position="395"/>
        <end position="417"/>
    </location>
</feature>
<dbReference type="Pfam" id="PF07690">
    <property type="entry name" value="MFS_1"/>
    <property type="match status" value="1"/>
</dbReference>
<feature type="compositionally biased region" description="Low complexity" evidence="7">
    <location>
        <begin position="17"/>
        <end position="27"/>
    </location>
</feature>
<evidence type="ECO:0000256" key="1">
    <source>
        <dbReference type="ARBA" id="ARBA00004141"/>
    </source>
</evidence>
<feature type="transmembrane region" description="Helical" evidence="8">
    <location>
        <begin position="186"/>
        <end position="207"/>
    </location>
</feature>
<evidence type="ECO:0000313" key="10">
    <source>
        <dbReference type="EMBL" id="KAF4960494.1"/>
    </source>
</evidence>
<dbReference type="InterPro" id="IPR036259">
    <property type="entry name" value="MFS_trans_sf"/>
</dbReference>
<comment type="subcellular location">
    <subcellularLocation>
        <location evidence="1">Membrane</location>
        <topology evidence="1">Multi-pass membrane protein</topology>
    </subcellularLocation>
</comment>
<feature type="transmembrane region" description="Helical" evidence="8">
    <location>
        <begin position="127"/>
        <end position="146"/>
    </location>
</feature>
<evidence type="ECO:0000256" key="8">
    <source>
        <dbReference type="SAM" id="Phobius"/>
    </source>
</evidence>
<proteinExistence type="inferred from homology"/>
<dbReference type="PANTHER" id="PTHR23502">
    <property type="entry name" value="MAJOR FACILITATOR SUPERFAMILY"/>
    <property type="match status" value="1"/>
</dbReference>
<dbReference type="SUPFAM" id="SSF103473">
    <property type="entry name" value="MFS general substrate transporter"/>
    <property type="match status" value="1"/>
</dbReference>
<comment type="similarity">
    <text evidence="2">Belongs to the major facilitator superfamily.</text>
</comment>
<feature type="transmembrane region" description="Helical" evidence="8">
    <location>
        <begin position="462"/>
        <end position="483"/>
    </location>
</feature>
<feature type="transmembrane region" description="Helical" evidence="8">
    <location>
        <begin position="152"/>
        <end position="174"/>
    </location>
</feature>
<evidence type="ECO:0000256" key="4">
    <source>
        <dbReference type="ARBA" id="ARBA00022989"/>
    </source>
</evidence>
<evidence type="ECO:0000256" key="5">
    <source>
        <dbReference type="ARBA" id="ARBA00023136"/>
    </source>
</evidence>